<evidence type="ECO:0000313" key="1">
    <source>
        <dbReference type="EMBL" id="KAL3267125.1"/>
    </source>
</evidence>
<comment type="caution">
    <text evidence="1">The sequence shown here is derived from an EMBL/GenBank/DDBJ whole genome shotgun (WGS) entry which is preliminary data.</text>
</comment>
<protein>
    <submittedName>
        <fullName evidence="1">Uncharacterized protein</fullName>
    </submittedName>
</protein>
<keyword evidence="2" id="KW-1185">Reference proteome</keyword>
<sequence>MSRFRVQKRIFEMNMTLPGSVLGIEKQLQDCSRLVSIVIKFSTNFTTNNFRPHAKFLSSSTQVKNIVMVHSKESPCIVLNISIIKYLDFITKMSSDEFHQFVQCPDI</sequence>
<organism evidence="1 2">
    <name type="scientific">Cryptolaemus montrouzieri</name>
    <dbReference type="NCBI Taxonomy" id="559131"/>
    <lineage>
        <taxon>Eukaryota</taxon>
        <taxon>Metazoa</taxon>
        <taxon>Ecdysozoa</taxon>
        <taxon>Arthropoda</taxon>
        <taxon>Hexapoda</taxon>
        <taxon>Insecta</taxon>
        <taxon>Pterygota</taxon>
        <taxon>Neoptera</taxon>
        <taxon>Endopterygota</taxon>
        <taxon>Coleoptera</taxon>
        <taxon>Polyphaga</taxon>
        <taxon>Cucujiformia</taxon>
        <taxon>Coccinelloidea</taxon>
        <taxon>Coccinellidae</taxon>
        <taxon>Scymninae</taxon>
        <taxon>Scymnini</taxon>
        <taxon>Cryptolaemus</taxon>
    </lineage>
</organism>
<proteinExistence type="predicted"/>
<name>A0ABD2MLC0_9CUCU</name>
<accession>A0ABD2MLC0</accession>
<gene>
    <name evidence="1" type="ORF">HHI36_011265</name>
</gene>
<dbReference type="AlphaFoldDB" id="A0ABD2MLC0"/>
<evidence type="ECO:0000313" key="2">
    <source>
        <dbReference type="Proteomes" id="UP001516400"/>
    </source>
</evidence>
<reference evidence="1 2" key="1">
    <citation type="journal article" date="2021" name="BMC Biol.">
        <title>Horizontally acquired antibacterial genes associated with adaptive radiation of ladybird beetles.</title>
        <authorList>
            <person name="Li H.S."/>
            <person name="Tang X.F."/>
            <person name="Huang Y.H."/>
            <person name="Xu Z.Y."/>
            <person name="Chen M.L."/>
            <person name="Du X.Y."/>
            <person name="Qiu B.Y."/>
            <person name="Chen P.T."/>
            <person name="Zhang W."/>
            <person name="Slipinski A."/>
            <person name="Escalona H.E."/>
            <person name="Waterhouse R.M."/>
            <person name="Zwick A."/>
            <person name="Pang H."/>
        </authorList>
    </citation>
    <scope>NUCLEOTIDE SEQUENCE [LARGE SCALE GENOMIC DNA]</scope>
    <source>
        <strain evidence="1">SYSU2018</strain>
    </source>
</reference>
<dbReference type="EMBL" id="JABFTP020000001">
    <property type="protein sequence ID" value="KAL3267125.1"/>
    <property type="molecule type" value="Genomic_DNA"/>
</dbReference>
<dbReference type="Proteomes" id="UP001516400">
    <property type="component" value="Unassembled WGS sequence"/>
</dbReference>